<dbReference type="EMBL" id="FORU01000001">
    <property type="protein sequence ID" value="SFI74529.1"/>
    <property type="molecule type" value="Genomic_DNA"/>
</dbReference>
<reference evidence="2" key="1">
    <citation type="submission" date="2016-10" db="EMBL/GenBank/DDBJ databases">
        <authorList>
            <person name="Varghese N."/>
            <person name="Submissions S."/>
        </authorList>
    </citation>
    <scope>NUCLEOTIDE SEQUENCE [LARGE SCALE GENOMIC DNA]</scope>
    <source>
        <strain evidence="2">DSM 26542</strain>
    </source>
</reference>
<gene>
    <name evidence="1" type="ORF">SAMN04487893_10127</name>
</gene>
<organism evidence="1 2">
    <name type="scientific">Myroides guanonis</name>
    <dbReference type="NCBI Taxonomy" id="1150112"/>
    <lineage>
        <taxon>Bacteria</taxon>
        <taxon>Pseudomonadati</taxon>
        <taxon>Bacteroidota</taxon>
        <taxon>Flavobacteriia</taxon>
        <taxon>Flavobacteriales</taxon>
        <taxon>Flavobacteriaceae</taxon>
        <taxon>Myroides</taxon>
    </lineage>
</organism>
<sequence>MKKLLVFLMIGIGMISCDSNKKSHKAGDKIAGEKVTGWYYYHVMNQAYDSIPKLLSNDYFDQNSVSDFQKKIKERNDELGAIKSFTLLNWEASKVKTDDSKNTEYVFVYDISYENGKGEETIHLEKKNHKTLITKVDFEKK</sequence>
<protein>
    <recommendedName>
        <fullName evidence="3">Lipoprotein</fullName>
    </recommendedName>
</protein>
<name>A0A1I3KPV4_9FLAO</name>
<proteinExistence type="predicted"/>
<accession>A0A1I3KPV4</accession>
<evidence type="ECO:0000313" key="1">
    <source>
        <dbReference type="EMBL" id="SFI74529.1"/>
    </source>
</evidence>
<dbReference type="STRING" id="1150112.SAMN04487893_10127"/>
<keyword evidence="2" id="KW-1185">Reference proteome</keyword>
<dbReference type="OrthoDB" id="1448372at2"/>
<dbReference type="AlphaFoldDB" id="A0A1I3KPV4"/>
<dbReference type="RefSeq" id="WP_090677348.1">
    <property type="nucleotide sequence ID" value="NZ_FORU01000001.1"/>
</dbReference>
<evidence type="ECO:0000313" key="2">
    <source>
        <dbReference type="Proteomes" id="UP000243887"/>
    </source>
</evidence>
<dbReference type="Proteomes" id="UP000243887">
    <property type="component" value="Unassembled WGS sequence"/>
</dbReference>
<evidence type="ECO:0008006" key="3">
    <source>
        <dbReference type="Google" id="ProtNLM"/>
    </source>
</evidence>
<dbReference type="PROSITE" id="PS51257">
    <property type="entry name" value="PROKAR_LIPOPROTEIN"/>
    <property type="match status" value="1"/>
</dbReference>